<comment type="caution">
    <text evidence="1">The sequence shown here is derived from an EMBL/GenBank/DDBJ whole genome shotgun (WGS) entry which is preliminary data.</text>
</comment>
<protein>
    <submittedName>
        <fullName evidence="1">Uncharacterized protein</fullName>
    </submittedName>
</protein>
<keyword evidence="2" id="KW-1185">Reference proteome</keyword>
<gene>
    <name evidence="1" type="ORF">E2C01_032085</name>
</gene>
<dbReference type="EMBL" id="VSRR010004107">
    <property type="protein sequence ID" value="MPC38576.1"/>
    <property type="molecule type" value="Genomic_DNA"/>
</dbReference>
<proteinExistence type="predicted"/>
<sequence>MVTRQATPRHAANLSPRQVPPWLCPAEGVLARLVRAGRPQHLSTAFITPSALLAPVREVLFPHKGEDGGGWRLTSLWSVHREGAMAIPAADGEDKLLRNRGCSAPPGVTRAYPDMHVEIRRRDSSDTHQHWSSVHGLDLLSGSL</sequence>
<organism evidence="1 2">
    <name type="scientific">Portunus trituberculatus</name>
    <name type="common">Swimming crab</name>
    <name type="synonym">Neptunus trituberculatus</name>
    <dbReference type="NCBI Taxonomy" id="210409"/>
    <lineage>
        <taxon>Eukaryota</taxon>
        <taxon>Metazoa</taxon>
        <taxon>Ecdysozoa</taxon>
        <taxon>Arthropoda</taxon>
        <taxon>Crustacea</taxon>
        <taxon>Multicrustacea</taxon>
        <taxon>Malacostraca</taxon>
        <taxon>Eumalacostraca</taxon>
        <taxon>Eucarida</taxon>
        <taxon>Decapoda</taxon>
        <taxon>Pleocyemata</taxon>
        <taxon>Brachyura</taxon>
        <taxon>Eubrachyura</taxon>
        <taxon>Portunoidea</taxon>
        <taxon>Portunidae</taxon>
        <taxon>Portuninae</taxon>
        <taxon>Portunus</taxon>
    </lineage>
</organism>
<evidence type="ECO:0000313" key="2">
    <source>
        <dbReference type="Proteomes" id="UP000324222"/>
    </source>
</evidence>
<evidence type="ECO:0000313" key="1">
    <source>
        <dbReference type="EMBL" id="MPC38576.1"/>
    </source>
</evidence>
<dbReference type="Proteomes" id="UP000324222">
    <property type="component" value="Unassembled WGS sequence"/>
</dbReference>
<dbReference type="AlphaFoldDB" id="A0A5B7EZM3"/>
<reference evidence="1 2" key="1">
    <citation type="submission" date="2019-05" db="EMBL/GenBank/DDBJ databases">
        <title>Another draft genome of Portunus trituberculatus and its Hox gene families provides insights of decapod evolution.</title>
        <authorList>
            <person name="Jeong J.-H."/>
            <person name="Song I."/>
            <person name="Kim S."/>
            <person name="Choi T."/>
            <person name="Kim D."/>
            <person name="Ryu S."/>
            <person name="Kim W."/>
        </authorList>
    </citation>
    <scope>NUCLEOTIDE SEQUENCE [LARGE SCALE GENOMIC DNA]</scope>
    <source>
        <tissue evidence="1">Muscle</tissue>
    </source>
</reference>
<name>A0A5B7EZM3_PORTR</name>
<accession>A0A5B7EZM3</accession>